<dbReference type="AlphaFoldDB" id="A0A1X6WPZ8"/>
<name>A0A1X6WPZ8_9ENTE</name>
<gene>
    <name evidence="1" type="ORF">FM121_09730</name>
</gene>
<protein>
    <submittedName>
        <fullName evidence="1">Uncharacterized protein</fullName>
    </submittedName>
</protein>
<sequence>MLNRKEVDSVLNLASLEKLEYLADYTSNIYYEETKEVNQYLYVSFYKNNEYYNVK</sequence>
<accession>A0A1X6WPZ8</accession>
<organism evidence="1 2">
    <name type="scientific">Vagococcus fluvialis bH819</name>
    <dbReference type="NCBI Taxonomy" id="1255619"/>
    <lineage>
        <taxon>Bacteria</taxon>
        <taxon>Bacillati</taxon>
        <taxon>Bacillota</taxon>
        <taxon>Bacilli</taxon>
        <taxon>Lactobacillales</taxon>
        <taxon>Enterococcaceae</taxon>
        <taxon>Vagococcus</taxon>
    </lineage>
</organism>
<evidence type="ECO:0000313" key="2">
    <source>
        <dbReference type="Proteomes" id="UP000195918"/>
    </source>
</evidence>
<dbReference type="Proteomes" id="UP000195918">
    <property type="component" value="Unassembled WGS sequence"/>
</dbReference>
<dbReference type="RefSeq" id="WP_179203850.1">
    <property type="nucleotide sequence ID" value="NZ_FWFD01000015.1"/>
</dbReference>
<reference evidence="2" key="1">
    <citation type="submission" date="2017-02" db="EMBL/GenBank/DDBJ databases">
        <authorList>
            <person name="Dridi B."/>
        </authorList>
    </citation>
    <scope>NUCLEOTIDE SEQUENCE [LARGE SCALE GENOMIC DNA]</scope>
    <source>
        <strain evidence="2">bH819</strain>
    </source>
</reference>
<proteinExistence type="predicted"/>
<evidence type="ECO:0000313" key="1">
    <source>
        <dbReference type="EMBL" id="SLM86359.1"/>
    </source>
</evidence>
<dbReference type="EMBL" id="FWFD01000015">
    <property type="protein sequence ID" value="SLM86359.1"/>
    <property type="molecule type" value="Genomic_DNA"/>
</dbReference>
<keyword evidence="2" id="KW-1185">Reference proteome</keyword>